<sequence>MTVADPYALAVLSDAVETAIMEGRLSPLQSYTMRLFLSEMSKTEEPANYHRRADIVGRFVDAAEVIR</sequence>
<gene>
    <name evidence="1" type="ORF">V1479_10235</name>
</gene>
<keyword evidence="2" id="KW-1185">Reference proteome</keyword>
<accession>A0ABV3WSN6</accession>
<dbReference type="RefSeq" id="WP_368802790.1">
    <property type="nucleotide sequence ID" value="NZ_JAZHFV010000002.1"/>
</dbReference>
<name>A0ABV3WSN6_9HYPH</name>
<reference evidence="1 2" key="1">
    <citation type="submission" date="2024-01" db="EMBL/GenBank/DDBJ databases">
        <title>New evidence supports the origin of RcGTA from prophage.</title>
        <authorList>
            <person name="Xu Y."/>
            <person name="Liu B."/>
            <person name="Chen F."/>
        </authorList>
    </citation>
    <scope>NUCLEOTIDE SEQUENCE [LARGE SCALE GENOMIC DNA]</scope>
    <source>
        <strain evidence="1 2">CBW1107-2</strain>
    </source>
</reference>
<proteinExistence type="predicted"/>
<comment type="caution">
    <text evidence="1">The sequence shown here is derived from an EMBL/GenBank/DDBJ whole genome shotgun (WGS) entry which is preliminary data.</text>
</comment>
<evidence type="ECO:0000313" key="1">
    <source>
        <dbReference type="EMBL" id="MEX4007681.1"/>
    </source>
</evidence>
<dbReference type="Proteomes" id="UP001559025">
    <property type="component" value="Unassembled WGS sequence"/>
</dbReference>
<organism evidence="1 2">
    <name type="scientific">Neoaquamicrobium sediminum</name>
    <dbReference type="NCBI Taxonomy" id="1849104"/>
    <lineage>
        <taxon>Bacteria</taxon>
        <taxon>Pseudomonadati</taxon>
        <taxon>Pseudomonadota</taxon>
        <taxon>Alphaproteobacteria</taxon>
        <taxon>Hyphomicrobiales</taxon>
        <taxon>Phyllobacteriaceae</taxon>
        <taxon>Neoaquamicrobium</taxon>
    </lineage>
</organism>
<dbReference type="EMBL" id="JAZHFV010000002">
    <property type="protein sequence ID" value="MEX4007681.1"/>
    <property type="molecule type" value="Genomic_DNA"/>
</dbReference>
<evidence type="ECO:0000313" key="2">
    <source>
        <dbReference type="Proteomes" id="UP001559025"/>
    </source>
</evidence>
<protein>
    <submittedName>
        <fullName evidence="1">Uncharacterized protein</fullName>
    </submittedName>
</protein>